<protein>
    <submittedName>
        <fullName evidence="2">Putative membrane protein</fullName>
    </submittedName>
</protein>
<dbReference type="GeneID" id="3655071"/>
<dbReference type="KEGG" id="vg:3655071"/>
<dbReference type="EMBL" id="AJ890364">
    <property type="protein sequence ID" value="CAI65703.1"/>
    <property type="molecule type" value="Genomic_DNA"/>
</dbReference>
<gene>
    <name evidence="2" type="ORF">EhV277</name>
</gene>
<reference evidence="2 3" key="1">
    <citation type="journal article" date="2005" name="Science">
        <title>Complete genome sequence and lytic phase transcription profile of a Coccolithovirus.</title>
        <authorList>
            <person name="Wilson W.H."/>
            <person name="Schroeder D.C."/>
            <person name="Allen M.J."/>
            <person name="Holden M.T.G."/>
            <person name="Parkhill J."/>
            <person name="Barrell B.G."/>
            <person name="Churcher C."/>
            <person name="Hamlin N."/>
            <person name="Mungall K."/>
            <person name="Norbertczak H."/>
            <person name="Quail M.A."/>
            <person name="Price C."/>
            <person name="Rabbinowitsch E."/>
            <person name="Walker D."/>
            <person name="Craigon M."/>
            <person name="Roy D."/>
            <person name="Ghazal P."/>
        </authorList>
    </citation>
    <scope>NUCLEOTIDE SEQUENCE [LARGE SCALE GENOMIC DNA]</scope>
    <source>
        <strain evidence="3">Isolate United Kingdom/English Channel/1999</strain>
    </source>
</reference>
<organism evidence="2 3">
    <name type="scientific">Emiliania huxleyi virus 86 (isolate United Kingdom/English Channel/1999)</name>
    <name type="common">EhV-86</name>
    <dbReference type="NCBI Taxonomy" id="654925"/>
    <lineage>
        <taxon>Viruses</taxon>
        <taxon>Varidnaviria</taxon>
        <taxon>Bamfordvirae</taxon>
        <taxon>Nucleocytoviricota</taxon>
        <taxon>Megaviricetes</taxon>
        <taxon>Algavirales</taxon>
        <taxon>Phycodnaviridae</taxon>
        <taxon>Coccolithovirus</taxon>
        <taxon>Coccolithovirus huxleyi</taxon>
        <taxon>Emiliania huxleyi virus 86</taxon>
    </lineage>
</organism>
<accession>Q4A2K3</accession>
<dbReference type="Proteomes" id="UP000000863">
    <property type="component" value="Segment"/>
</dbReference>
<evidence type="ECO:0000256" key="1">
    <source>
        <dbReference type="SAM" id="Phobius"/>
    </source>
</evidence>
<name>Q4A2K3_EHV8U</name>
<dbReference type="RefSeq" id="YP_294034.1">
    <property type="nucleotide sequence ID" value="NC_007346.1"/>
</dbReference>
<organismHost>
    <name type="scientific">Emiliania huxleyi</name>
    <name type="common">Coccolithophore</name>
    <name type="synonym">Pontosphaera huxleyi</name>
    <dbReference type="NCBI Taxonomy" id="2903"/>
</organismHost>
<evidence type="ECO:0000313" key="2">
    <source>
        <dbReference type="EMBL" id="CAI65703.1"/>
    </source>
</evidence>
<sequence length="136" mass="15162">MNLGIKDYLIIGLSVTLFVLLSVLIYLVFGKGQALQGVIATVEGDLQTGLPYVLASQTPNLRAPDVFDPTATYDQQIRQIIGHHAEVDSDGLITFPPYRQQPGSQNEPLRMVHPANGIPDMQIKIRDRKIIKKNRR</sequence>
<keyword evidence="1" id="KW-0472">Membrane</keyword>
<keyword evidence="3" id="KW-1185">Reference proteome</keyword>
<proteinExistence type="predicted"/>
<feature type="transmembrane region" description="Helical" evidence="1">
    <location>
        <begin position="7"/>
        <end position="29"/>
    </location>
</feature>
<keyword evidence="1" id="KW-1133">Transmembrane helix</keyword>
<evidence type="ECO:0000313" key="3">
    <source>
        <dbReference type="Proteomes" id="UP000000863"/>
    </source>
</evidence>
<keyword evidence="1" id="KW-0812">Transmembrane</keyword>